<comment type="catalytic activity">
    <reaction evidence="1 4">
        <text>[protein]-peptidylproline (omega=180) = [protein]-peptidylproline (omega=0)</text>
        <dbReference type="Rhea" id="RHEA:16237"/>
        <dbReference type="Rhea" id="RHEA-COMP:10747"/>
        <dbReference type="Rhea" id="RHEA-COMP:10748"/>
        <dbReference type="ChEBI" id="CHEBI:83833"/>
        <dbReference type="ChEBI" id="CHEBI:83834"/>
        <dbReference type="EC" id="5.2.1.8"/>
    </reaction>
</comment>
<gene>
    <name evidence="7" type="ORF">SAMN05421636_11116</name>
</gene>
<keyword evidence="3 4" id="KW-0697">Rotamase</keyword>
<feature type="compositionally biased region" description="Low complexity" evidence="5">
    <location>
        <begin position="245"/>
        <end position="257"/>
    </location>
</feature>
<dbReference type="GO" id="GO:0003755">
    <property type="term" value="F:peptidyl-prolyl cis-trans isomerase activity"/>
    <property type="evidence" value="ECO:0007669"/>
    <property type="project" value="UniProtKB-KW"/>
</dbReference>
<dbReference type="InterPro" id="IPR001179">
    <property type="entry name" value="PPIase_FKBP_dom"/>
</dbReference>
<dbReference type="STRING" id="641691.SAMN05421636_11116"/>
<protein>
    <recommendedName>
        <fullName evidence="2 4">peptidylprolyl isomerase</fullName>
        <ecNumber evidence="2 4">5.2.1.8</ecNumber>
    </recommendedName>
</protein>
<evidence type="ECO:0000256" key="2">
    <source>
        <dbReference type="ARBA" id="ARBA00013194"/>
    </source>
</evidence>
<dbReference type="SUPFAM" id="SSF54534">
    <property type="entry name" value="FKBP-like"/>
    <property type="match status" value="1"/>
</dbReference>
<accession>A0A1G7I5S7</accession>
<keyword evidence="8" id="KW-1185">Reference proteome</keyword>
<evidence type="ECO:0000256" key="3">
    <source>
        <dbReference type="ARBA" id="ARBA00023110"/>
    </source>
</evidence>
<name>A0A1G7I5S7_9FLAO</name>
<dbReference type="RefSeq" id="WP_139205170.1">
    <property type="nucleotide sequence ID" value="NZ_FNAO01000011.1"/>
</dbReference>
<evidence type="ECO:0000259" key="6">
    <source>
        <dbReference type="PROSITE" id="PS50059"/>
    </source>
</evidence>
<dbReference type="EMBL" id="FNAO01000011">
    <property type="protein sequence ID" value="SDF07719.1"/>
    <property type="molecule type" value="Genomic_DNA"/>
</dbReference>
<evidence type="ECO:0000313" key="7">
    <source>
        <dbReference type="EMBL" id="SDF07719.1"/>
    </source>
</evidence>
<dbReference type="AlphaFoldDB" id="A0A1G7I5S7"/>
<reference evidence="7 8" key="1">
    <citation type="submission" date="2016-10" db="EMBL/GenBank/DDBJ databases">
        <authorList>
            <person name="de Groot N.N."/>
        </authorList>
    </citation>
    <scope>NUCLEOTIDE SEQUENCE [LARGE SCALE GENOMIC DNA]</scope>
    <source>
        <strain evidence="7 8">DSM 23421</strain>
    </source>
</reference>
<dbReference type="OrthoDB" id="1424215at2"/>
<feature type="domain" description="PPIase FKBP-type" evidence="6">
    <location>
        <begin position="128"/>
        <end position="226"/>
    </location>
</feature>
<dbReference type="PROSITE" id="PS51257">
    <property type="entry name" value="PROKAR_LIPOPROTEIN"/>
    <property type="match status" value="1"/>
</dbReference>
<dbReference type="Proteomes" id="UP000199109">
    <property type="component" value="Unassembled WGS sequence"/>
</dbReference>
<evidence type="ECO:0000256" key="5">
    <source>
        <dbReference type="SAM" id="MobiDB-lite"/>
    </source>
</evidence>
<dbReference type="InterPro" id="IPR046357">
    <property type="entry name" value="PPIase_dom_sf"/>
</dbReference>
<organism evidence="7 8">
    <name type="scientific">Pricia antarctica</name>
    <dbReference type="NCBI Taxonomy" id="641691"/>
    <lineage>
        <taxon>Bacteria</taxon>
        <taxon>Pseudomonadati</taxon>
        <taxon>Bacteroidota</taxon>
        <taxon>Flavobacteriia</taxon>
        <taxon>Flavobacteriales</taxon>
        <taxon>Flavobacteriaceae</taxon>
        <taxon>Pricia</taxon>
    </lineage>
</organism>
<evidence type="ECO:0000256" key="4">
    <source>
        <dbReference type="PROSITE-ProRule" id="PRU00277"/>
    </source>
</evidence>
<dbReference type="PROSITE" id="PS50059">
    <property type="entry name" value="FKBP_PPIASE"/>
    <property type="match status" value="1"/>
</dbReference>
<evidence type="ECO:0000313" key="8">
    <source>
        <dbReference type="Proteomes" id="UP000199109"/>
    </source>
</evidence>
<sequence length="316" mass="34679">MSRIVSFLVLGFLIVSCKKDDEGAPPPTPPRPLAEVAVEDEAKIQEYLETHFYNYEEFDSIPENFDFKIKIDTIAGNNADKSSLAEDMTSETITVSSSDLGLSEGGDVPLKYYYLIARKGQGGSPTVADSTFFKYEGVKLNGTLFDSSESFNWRYLPNFLRGFSIGISKLNAGGKIIVNDDGTTSIENTGIGMILFPSGLGYYNSPRGSIAPYDPLLFKLELGLYVENTDFDNDGVPSILEDVNGDGNVNNDNSDGDFTLTQSGNRPIYNHEDTDDDNDGTPTREEVTFDEAGNLIMPLPDEDKDGIPDYLDPDTK</sequence>
<proteinExistence type="predicted"/>
<keyword evidence="4" id="KW-0413">Isomerase</keyword>
<dbReference type="EC" id="5.2.1.8" evidence="2 4"/>
<dbReference type="Gene3D" id="3.10.50.40">
    <property type="match status" value="1"/>
</dbReference>
<evidence type="ECO:0000256" key="1">
    <source>
        <dbReference type="ARBA" id="ARBA00000971"/>
    </source>
</evidence>
<feature type="region of interest" description="Disordered" evidence="5">
    <location>
        <begin position="244"/>
        <end position="316"/>
    </location>
</feature>